<feature type="transmembrane region" description="Helical" evidence="7">
    <location>
        <begin position="21"/>
        <end position="46"/>
    </location>
</feature>
<dbReference type="PANTHER" id="PTHR47797:SF1">
    <property type="entry name" value="CYTOCHROME B561 DOMAIN-CONTAINING PROTEIN-RELATED"/>
    <property type="match status" value="1"/>
</dbReference>
<evidence type="ECO:0000256" key="5">
    <source>
        <dbReference type="ARBA" id="ARBA00022989"/>
    </source>
</evidence>
<name>A0AA40EPD1_9PEZI</name>
<feature type="domain" description="Cytochrome b561" evidence="8">
    <location>
        <begin position="1"/>
        <end position="158"/>
    </location>
</feature>
<evidence type="ECO:0000256" key="3">
    <source>
        <dbReference type="ARBA" id="ARBA00022692"/>
    </source>
</evidence>
<reference evidence="9" key="1">
    <citation type="submission" date="2023-06" db="EMBL/GenBank/DDBJ databases">
        <title>Genome-scale phylogeny and comparative genomics of the fungal order Sordariales.</title>
        <authorList>
            <consortium name="Lawrence Berkeley National Laboratory"/>
            <person name="Hensen N."/>
            <person name="Bonometti L."/>
            <person name="Westerberg I."/>
            <person name="Brannstrom I.O."/>
            <person name="Guillou S."/>
            <person name="Cros-Aarteil S."/>
            <person name="Calhoun S."/>
            <person name="Haridas S."/>
            <person name="Kuo A."/>
            <person name="Mondo S."/>
            <person name="Pangilinan J."/>
            <person name="Riley R."/>
            <person name="LaButti K."/>
            <person name="Andreopoulos B."/>
            <person name="Lipzen A."/>
            <person name="Chen C."/>
            <person name="Yanf M."/>
            <person name="Daum C."/>
            <person name="Ng V."/>
            <person name="Clum A."/>
            <person name="Steindorff A."/>
            <person name="Ohm R."/>
            <person name="Martin F."/>
            <person name="Silar P."/>
            <person name="Natvig D."/>
            <person name="Lalanne C."/>
            <person name="Gautier V."/>
            <person name="Ament-velasquez S.L."/>
            <person name="Kruys A."/>
            <person name="Hutchinson M.I."/>
            <person name="Powell A.J."/>
            <person name="Barry K."/>
            <person name="Miller A.N."/>
            <person name="Grigoriev I.V."/>
            <person name="Debuchy R."/>
            <person name="Gladieux P."/>
            <person name="Thoren M.H."/>
            <person name="Johannesson H."/>
        </authorList>
    </citation>
    <scope>NUCLEOTIDE SEQUENCE</scope>
    <source>
        <strain evidence="9">SMH3187-1</strain>
    </source>
</reference>
<keyword evidence="6 7" id="KW-0472">Membrane</keyword>
<organism evidence="9 10">
    <name type="scientific">Schizothecium vesticola</name>
    <dbReference type="NCBI Taxonomy" id="314040"/>
    <lineage>
        <taxon>Eukaryota</taxon>
        <taxon>Fungi</taxon>
        <taxon>Dikarya</taxon>
        <taxon>Ascomycota</taxon>
        <taxon>Pezizomycotina</taxon>
        <taxon>Sordariomycetes</taxon>
        <taxon>Sordariomycetidae</taxon>
        <taxon>Sordariales</taxon>
        <taxon>Schizotheciaceae</taxon>
        <taxon>Schizothecium</taxon>
    </lineage>
</organism>
<dbReference type="InterPro" id="IPR006593">
    <property type="entry name" value="Cyt_b561/ferric_Rdtase_TM"/>
</dbReference>
<protein>
    <recommendedName>
        <fullName evidence="8">Cytochrome b561 domain-containing protein</fullName>
    </recommendedName>
</protein>
<gene>
    <name evidence="9" type="ORF">B0T18DRAFT_174057</name>
</gene>
<accession>A0AA40EPD1</accession>
<dbReference type="AlphaFoldDB" id="A0AA40EPD1"/>
<evidence type="ECO:0000256" key="4">
    <source>
        <dbReference type="ARBA" id="ARBA00022982"/>
    </source>
</evidence>
<feature type="transmembrane region" description="Helical" evidence="7">
    <location>
        <begin position="107"/>
        <end position="128"/>
    </location>
</feature>
<evidence type="ECO:0000256" key="7">
    <source>
        <dbReference type="SAM" id="Phobius"/>
    </source>
</evidence>
<keyword evidence="5 7" id="KW-1133">Transmembrane helix</keyword>
<keyword evidence="4" id="KW-0249">Electron transport</keyword>
<evidence type="ECO:0000256" key="6">
    <source>
        <dbReference type="ARBA" id="ARBA00023136"/>
    </source>
</evidence>
<proteinExistence type="predicted"/>
<keyword evidence="10" id="KW-1185">Reference proteome</keyword>
<keyword evidence="3 7" id="KW-0812">Transmembrane</keyword>
<evidence type="ECO:0000256" key="2">
    <source>
        <dbReference type="ARBA" id="ARBA00022448"/>
    </source>
</evidence>
<dbReference type="GO" id="GO:0016020">
    <property type="term" value="C:membrane"/>
    <property type="evidence" value="ECO:0007669"/>
    <property type="project" value="UniProtKB-SubCell"/>
</dbReference>
<evidence type="ECO:0000313" key="10">
    <source>
        <dbReference type="Proteomes" id="UP001172155"/>
    </source>
</evidence>
<dbReference type="CDD" id="cd08760">
    <property type="entry name" value="Cyt_b561_FRRS1_like"/>
    <property type="match status" value="1"/>
</dbReference>
<dbReference type="EMBL" id="JAUKUD010000005">
    <property type="protein sequence ID" value="KAK0743002.1"/>
    <property type="molecule type" value="Genomic_DNA"/>
</dbReference>
<dbReference type="Proteomes" id="UP001172155">
    <property type="component" value="Unassembled WGS sequence"/>
</dbReference>
<evidence type="ECO:0000313" key="9">
    <source>
        <dbReference type="EMBL" id="KAK0743002.1"/>
    </source>
</evidence>
<feature type="transmembrane region" description="Helical" evidence="7">
    <location>
        <begin position="134"/>
        <end position="154"/>
    </location>
</feature>
<dbReference type="PROSITE" id="PS50939">
    <property type="entry name" value="CYTOCHROME_B561"/>
    <property type="match status" value="1"/>
</dbReference>
<feature type="transmembrane region" description="Helical" evidence="7">
    <location>
        <begin position="66"/>
        <end position="87"/>
    </location>
</feature>
<dbReference type="Gene3D" id="1.20.120.1770">
    <property type="match status" value="1"/>
</dbReference>
<evidence type="ECO:0000256" key="1">
    <source>
        <dbReference type="ARBA" id="ARBA00004370"/>
    </source>
</evidence>
<dbReference type="PANTHER" id="PTHR47797">
    <property type="entry name" value="DEHYDROGENASE, PUTATIVE (AFU_ORTHOLOGUE AFUA_8G05805)-RELATED"/>
    <property type="match status" value="1"/>
</dbReference>
<comment type="caution">
    <text evidence="9">The sequence shown here is derived from an EMBL/GenBank/DDBJ whole genome shotgun (WGS) entry which is preliminary data.</text>
</comment>
<keyword evidence="2" id="KW-0813">Transport</keyword>
<dbReference type="SMART" id="SM00665">
    <property type="entry name" value="B561"/>
    <property type="match status" value="1"/>
</dbReference>
<comment type="subcellular location">
    <subcellularLocation>
        <location evidence="1">Membrane</location>
    </subcellularLocation>
</comment>
<sequence>MVVLFPWGSILMRVAPRRWAMPVHAAMQMVALSMFIVAATLGISLVREVRIPGQSGGLMSNPNFNYHPIIGLVVLGLLLIQPALGMLHHLGYKKTGGRQVWSYLHLFNGRAAITLGIANGGLGLWMAGEGKGLKTAYVVVAVVMWTLWMAAAVWGEWRRWKWIRSTGTTDDKPRGGE</sequence>
<evidence type="ECO:0000259" key="8">
    <source>
        <dbReference type="PROSITE" id="PS50939"/>
    </source>
</evidence>